<keyword evidence="2" id="KW-1185">Reference proteome</keyword>
<organism evidence="1 2">
    <name type="scientific">Tanacetum coccineum</name>
    <dbReference type="NCBI Taxonomy" id="301880"/>
    <lineage>
        <taxon>Eukaryota</taxon>
        <taxon>Viridiplantae</taxon>
        <taxon>Streptophyta</taxon>
        <taxon>Embryophyta</taxon>
        <taxon>Tracheophyta</taxon>
        <taxon>Spermatophyta</taxon>
        <taxon>Magnoliopsida</taxon>
        <taxon>eudicotyledons</taxon>
        <taxon>Gunneridae</taxon>
        <taxon>Pentapetalae</taxon>
        <taxon>asterids</taxon>
        <taxon>campanulids</taxon>
        <taxon>Asterales</taxon>
        <taxon>Asteraceae</taxon>
        <taxon>Asteroideae</taxon>
        <taxon>Anthemideae</taxon>
        <taxon>Anthemidinae</taxon>
        <taxon>Tanacetum</taxon>
    </lineage>
</organism>
<reference evidence="1" key="1">
    <citation type="journal article" date="2022" name="Int. J. Mol. Sci.">
        <title>Draft Genome of Tanacetum Coccineum: Genomic Comparison of Closely Related Tanacetum-Family Plants.</title>
        <authorList>
            <person name="Yamashiro T."/>
            <person name="Shiraishi A."/>
            <person name="Nakayama K."/>
            <person name="Satake H."/>
        </authorList>
    </citation>
    <scope>NUCLEOTIDE SEQUENCE</scope>
</reference>
<dbReference type="Proteomes" id="UP001151760">
    <property type="component" value="Unassembled WGS sequence"/>
</dbReference>
<comment type="caution">
    <text evidence="1">The sequence shown here is derived from an EMBL/GenBank/DDBJ whole genome shotgun (WGS) entry which is preliminary data.</text>
</comment>
<sequence length="99" mass="11421">MDRGVSEGREDVSEGFPTMWKRKKEDSCLDVEGIQNGLLSRILLGGRDNEVLIKDSKANVGLNMSKEDGWMLFSEFDFEAKYHLRKTNVDVVPWNRKKE</sequence>
<name>A0ABQ5HHI2_9ASTR</name>
<reference evidence="1" key="2">
    <citation type="submission" date="2022-01" db="EMBL/GenBank/DDBJ databases">
        <authorList>
            <person name="Yamashiro T."/>
            <person name="Shiraishi A."/>
            <person name="Satake H."/>
            <person name="Nakayama K."/>
        </authorList>
    </citation>
    <scope>NUCLEOTIDE SEQUENCE</scope>
</reference>
<evidence type="ECO:0000313" key="1">
    <source>
        <dbReference type="EMBL" id="GJT86849.1"/>
    </source>
</evidence>
<protein>
    <submittedName>
        <fullName evidence="1">Uncharacterized protein</fullName>
    </submittedName>
</protein>
<accession>A0ABQ5HHI2</accession>
<gene>
    <name evidence="1" type="ORF">Tco_1068566</name>
</gene>
<evidence type="ECO:0000313" key="2">
    <source>
        <dbReference type="Proteomes" id="UP001151760"/>
    </source>
</evidence>
<dbReference type="EMBL" id="BQNB010019585">
    <property type="protein sequence ID" value="GJT86849.1"/>
    <property type="molecule type" value="Genomic_DNA"/>
</dbReference>
<proteinExistence type="predicted"/>